<evidence type="ECO:0000313" key="1">
    <source>
        <dbReference type="EMBL" id="WOG83498.1"/>
    </source>
</evidence>
<protein>
    <submittedName>
        <fullName evidence="1">Uncharacterized protein</fullName>
    </submittedName>
</protein>
<dbReference type="Gramene" id="KZN09902">
    <property type="protein sequence ID" value="KZN09902"/>
    <property type="gene ID" value="DCAR_002558"/>
</dbReference>
<name>A0A169WUX1_DAUCS</name>
<organism evidence="1 2">
    <name type="scientific">Daucus carota subsp. sativus</name>
    <name type="common">Carrot</name>
    <dbReference type="NCBI Taxonomy" id="79200"/>
    <lineage>
        <taxon>Eukaryota</taxon>
        <taxon>Viridiplantae</taxon>
        <taxon>Streptophyta</taxon>
        <taxon>Embryophyta</taxon>
        <taxon>Tracheophyta</taxon>
        <taxon>Spermatophyta</taxon>
        <taxon>Magnoliopsida</taxon>
        <taxon>eudicotyledons</taxon>
        <taxon>Gunneridae</taxon>
        <taxon>Pentapetalae</taxon>
        <taxon>asterids</taxon>
        <taxon>campanulids</taxon>
        <taxon>Apiales</taxon>
        <taxon>Apiaceae</taxon>
        <taxon>Apioideae</taxon>
        <taxon>Scandiceae</taxon>
        <taxon>Daucinae</taxon>
        <taxon>Daucus</taxon>
        <taxon>Daucus sect. Daucus</taxon>
    </lineage>
</organism>
<reference evidence="1" key="1">
    <citation type="journal article" date="2016" name="Nat. Genet.">
        <title>A high-quality carrot genome assembly provides new insights into carotenoid accumulation and asterid genome evolution.</title>
        <authorList>
            <person name="Iorizzo M."/>
            <person name="Ellison S."/>
            <person name="Senalik D."/>
            <person name="Zeng P."/>
            <person name="Satapoomin P."/>
            <person name="Huang J."/>
            <person name="Bowman M."/>
            <person name="Iovene M."/>
            <person name="Sanseverino W."/>
            <person name="Cavagnaro P."/>
            <person name="Yildiz M."/>
            <person name="Macko-Podgorni A."/>
            <person name="Moranska E."/>
            <person name="Grzebelus E."/>
            <person name="Grzebelus D."/>
            <person name="Ashrafi H."/>
            <person name="Zheng Z."/>
            <person name="Cheng S."/>
            <person name="Spooner D."/>
            <person name="Van Deynze A."/>
            <person name="Simon P."/>
        </authorList>
    </citation>
    <scope>NUCLEOTIDE SEQUENCE</scope>
    <source>
        <tissue evidence="1">Leaf</tissue>
    </source>
</reference>
<dbReference type="AlphaFoldDB" id="A0A169WUX1"/>
<dbReference type="PANTHER" id="PTHR33511">
    <property type="entry name" value="OS06G0632400 PROTEIN"/>
    <property type="match status" value="1"/>
</dbReference>
<reference evidence="1" key="2">
    <citation type="submission" date="2022-03" db="EMBL/GenBank/DDBJ databases">
        <title>Draft title - Genomic analysis of global carrot germplasm unveils the trajectory of domestication and the origin of high carotenoid orange carrot.</title>
        <authorList>
            <person name="Iorizzo M."/>
            <person name="Ellison S."/>
            <person name="Senalik D."/>
            <person name="Macko-Podgorni A."/>
            <person name="Grzebelus D."/>
            <person name="Bostan H."/>
            <person name="Rolling W."/>
            <person name="Curaba J."/>
            <person name="Simon P."/>
        </authorList>
    </citation>
    <scope>NUCLEOTIDE SEQUENCE</scope>
    <source>
        <tissue evidence="1">Leaf</tissue>
    </source>
</reference>
<dbReference type="Proteomes" id="UP000077755">
    <property type="component" value="Chromosome 1"/>
</dbReference>
<accession>A0A169WUX1</accession>
<proteinExistence type="predicted"/>
<gene>
    <name evidence="1" type="ORF">DCAR_0102673</name>
</gene>
<sequence length="80" mass="9279">MGSYRSRERRSSSFLSLFFGCCSGRSEHDQYYSWDDAGRICPSDEDKGRWVGDRRIDSKATAFIARFHESRVSDPEQYAV</sequence>
<evidence type="ECO:0000313" key="2">
    <source>
        <dbReference type="Proteomes" id="UP000077755"/>
    </source>
</evidence>
<dbReference type="EMBL" id="CP093343">
    <property type="protein sequence ID" value="WOG83498.1"/>
    <property type="molecule type" value="Genomic_DNA"/>
</dbReference>
<dbReference type="PROSITE" id="PS51257">
    <property type="entry name" value="PROKAR_LIPOPROTEIN"/>
    <property type="match status" value="1"/>
</dbReference>
<keyword evidence="2" id="KW-1185">Reference proteome</keyword>